<dbReference type="OrthoDB" id="1100019at2"/>
<evidence type="ECO:0000313" key="2">
    <source>
        <dbReference type="Proteomes" id="UP000278775"/>
    </source>
</evidence>
<organism evidence="1 2">
    <name type="scientific">Chryseobacterium nematophagum</name>
    <dbReference type="NCBI Taxonomy" id="2305228"/>
    <lineage>
        <taxon>Bacteria</taxon>
        <taxon>Pseudomonadati</taxon>
        <taxon>Bacteroidota</taxon>
        <taxon>Flavobacteriia</taxon>
        <taxon>Flavobacteriales</taxon>
        <taxon>Weeksellaceae</taxon>
        <taxon>Chryseobacterium group</taxon>
        <taxon>Chryseobacterium</taxon>
    </lineage>
</organism>
<evidence type="ECO:0000313" key="1">
    <source>
        <dbReference type="EMBL" id="RNA63224.1"/>
    </source>
</evidence>
<name>A0A3M7TJE9_9FLAO</name>
<dbReference type="EMBL" id="QWIU01000002">
    <property type="protein sequence ID" value="RNA63224.1"/>
    <property type="molecule type" value="Genomic_DNA"/>
</dbReference>
<dbReference type="AlphaFoldDB" id="A0A3M7TJE9"/>
<reference evidence="1 2" key="1">
    <citation type="submission" date="2018-08" db="EMBL/GenBank/DDBJ databases">
        <title>Chryseobacterium nematophagum: a novel matrix digesting pathogen of nematodes.</title>
        <authorList>
            <person name="Page A."/>
            <person name="Roberts M."/>
            <person name="Felix M.-A."/>
            <person name="Weir W."/>
        </authorList>
    </citation>
    <scope>NUCLEOTIDE SEQUENCE [LARGE SCALE GENOMIC DNA]</scope>
    <source>
        <strain evidence="1 2">JUb129</strain>
    </source>
</reference>
<gene>
    <name evidence="1" type="ORF">D1631_15450</name>
</gene>
<dbReference type="RefSeq" id="WP_122637205.1">
    <property type="nucleotide sequence ID" value="NZ_QWIU01000002.1"/>
</dbReference>
<protein>
    <submittedName>
        <fullName evidence="1">Uncharacterized protein</fullName>
    </submittedName>
</protein>
<sequence>MIIAVIAAKPENKIYTYVQEDDSVEIQFDTIYGVKGETHAATLYVETYTRTYDIGGKILDFIIADEDGKKRQRKNKACRMLM</sequence>
<accession>A0A3M7TJE9</accession>
<dbReference type="Proteomes" id="UP000278775">
    <property type="component" value="Unassembled WGS sequence"/>
</dbReference>
<proteinExistence type="predicted"/>
<comment type="caution">
    <text evidence="1">The sequence shown here is derived from an EMBL/GenBank/DDBJ whole genome shotgun (WGS) entry which is preliminary data.</text>
</comment>